<name>A0A0H2M8F1_VARPD</name>
<gene>
    <name evidence="1" type="ORF">VPARA_55010</name>
</gene>
<evidence type="ECO:0000313" key="2">
    <source>
        <dbReference type="Proteomes" id="UP000035170"/>
    </source>
</evidence>
<dbReference type="PATRIC" id="fig|34073.19.peg.5629"/>
<dbReference type="AlphaFoldDB" id="A0A0H2M8F1"/>
<organism evidence="1 2">
    <name type="scientific">Variovorax paradoxus</name>
    <dbReference type="NCBI Taxonomy" id="34073"/>
    <lineage>
        <taxon>Bacteria</taxon>
        <taxon>Pseudomonadati</taxon>
        <taxon>Pseudomonadota</taxon>
        <taxon>Betaproteobacteria</taxon>
        <taxon>Burkholderiales</taxon>
        <taxon>Comamonadaceae</taxon>
        <taxon>Variovorax</taxon>
    </lineage>
</organism>
<dbReference type="RefSeq" id="WP_047786787.1">
    <property type="nucleotide sequence ID" value="NZ_JZWI01000035.1"/>
</dbReference>
<comment type="caution">
    <text evidence="1">The sequence shown here is derived from an EMBL/GenBank/DDBJ whole genome shotgun (WGS) entry which is preliminary data.</text>
</comment>
<accession>A0A0H2M8F1</accession>
<reference evidence="1 2" key="1">
    <citation type="submission" date="2015-03" db="EMBL/GenBank/DDBJ databases">
        <title>Genome sequence of Variovorax paradoxus TBEA6.</title>
        <authorList>
            <person name="Poehlein A."/>
            <person name="Schuldes J."/>
            <person name="Wuebbeler J.H."/>
            <person name="Hiessl S."/>
            <person name="Steinbuechel A."/>
            <person name="Daniel R."/>
        </authorList>
    </citation>
    <scope>NUCLEOTIDE SEQUENCE [LARGE SCALE GENOMIC DNA]</scope>
    <source>
        <strain evidence="1 2">TBEA6</strain>
    </source>
</reference>
<protein>
    <submittedName>
        <fullName evidence="1">Uncharacterized protein</fullName>
    </submittedName>
</protein>
<sequence length="294" mass="33593">MVNRSRIQIAKADIVARFNEKGPHVFKYREIGAILSAERRGWRLAQKTTIDEFIGFLAKSADLQVFEFDFPNRVEKLYVWGSVPTLEMLLHLKANSYFSHYTAARMHGLTEQIPTSIYINHERSTETPRADVDQAAIDEAFAQPARATQNAVTFGDRRIVLVNSAKTLQLGVVTQTVKYGAAEDATVRLTNVERTLIDAVVRPIYTGGVFEVAKAFELAKEQVSVNGLCAMLRKLGFIYPYHQAIGYYMERAGYRPKQLDLVRSFPMEYDFYLTHEMTDSEYVKQWRLHVPRGL</sequence>
<keyword evidence="2" id="KW-1185">Reference proteome</keyword>
<proteinExistence type="predicted"/>
<dbReference type="Proteomes" id="UP000035170">
    <property type="component" value="Unassembled WGS sequence"/>
</dbReference>
<evidence type="ECO:0000313" key="1">
    <source>
        <dbReference type="EMBL" id="KLN53335.1"/>
    </source>
</evidence>
<dbReference type="EMBL" id="JZWI01000035">
    <property type="protein sequence ID" value="KLN53335.1"/>
    <property type="molecule type" value="Genomic_DNA"/>
</dbReference>